<keyword evidence="3" id="KW-1185">Reference proteome</keyword>
<feature type="region of interest" description="Disordered" evidence="1">
    <location>
        <begin position="111"/>
        <end position="147"/>
    </location>
</feature>
<evidence type="ECO:0000313" key="2">
    <source>
        <dbReference type="EMBL" id="MBB4763636.1"/>
    </source>
</evidence>
<evidence type="ECO:0000256" key="1">
    <source>
        <dbReference type="SAM" id="MobiDB-lite"/>
    </source>
</evidence>
<name>A0A7W7HZG4_9ACTN</name>
<organism evidence="2 3">
    <name type="scientific">Actinoplanes digitatis</name>
    <dbReference type="NCBI Taxonomy" id="1868"/>
    <lineage>
        <taxon>Bacteria</taxon>
        <taxon>Bacillati</taxon>
        <taxon>Actinomycetota</taxon>
        <taxon>Actinomycetes</taxon>
        <taxon>Micromonosporales</taxon>
        <taxon>Micromonosporaceae</taxon>
        <taxon>Actinoplanes</taxon>
    </lineage>
</organism>
<dbReference type="Proteomes" id="UP000578112">
    <property type="component" value="Unassembled WGS sequence"/>
</dbReference>
<reference evidence="2 3" key="1">
    <citation type="submission" date="2020-08" db="EMBL/GenBank/DDBJ databases">
        <title>Sequencing the genomes of 1000 actinobacteria strains.</title>
        <authorList>
            <person name="Klenk H.-P."/>
        </authorList>
    </citation>
    <scope>NUCLEOTIDE SEQUENCE [LARGE SCALE GENOMIC DNA]</scope>
    <source>
        <strain evidence="2 3">DSM 43149</strain>
    </source>
</reference>
<gene>
    <name evidence="2" type="ORF">BJ971_004192</name>
</gene>
<comment type="caution">
    <text evidence="2">The sequence shown here is derived from an EMBL/GenBank/DDBJ whole genome shotgun (WGS) entry which is preliminary data.</text>
</comment>
<accession>A0A7W7HZG4</accession>
<dbReference type="EMBL" id="JACHNH010000001">
    <property type="protein sequence ID" value="MBB4763636.1"/>
    <property type="molecule type" value="Genomic_DNA"/>
</dbReference>
<dbReference type="AlphaFoldDB" id="A0A7W7HZG4"/>
<dbReference type="RefSeq" id="WP_184994921.1">
    <property type="nucleotide sequence ID" value="NZ_BOMK01000020.1"/>
</dbReference>
<evidence type="ECO:0000313" key="3">
    <source>
        <dbReference type="Proteomes" id="UP000578112"/>
    </source>
</evidence>
<proteinExistence type="predicted"/>
<sequence>MISGLPADKRARVRFGPVLTKQWTDSHGGDYERFDPGPTVGDFFGVDSYVSSNIEGDCVMPGDVDGKWRADWIRGLHAEVKSWRRGGPGWTQPWSFAGWIWWNDSGKGTGEVPQIGQRRDFPLHLRSNPKGSSGPDSSGRRRWMSEAVPLPAPAAPLTAYNEIWRAENSEPLPA</sequence>
<protein>
    <submittedName>
        <fullName evidence="2">Uncharacterized protein</fullName>
    </submittedName>
</protein>